<keyword evidence="2" id="KW-1185">Reference proteome</keyword>
<accession>A0ABU2L779</accession>
<proteinExistence type="predicted"/>
<protein>
    <submittedName>
        <fullName evidence="1">Uncharacterized protein</fullName>
    </submittedName>
</protein>
<evidence type="ECO:0000313" key="1">
    <source>
        <dbReference type="EMBL" id="MDT0307424.1"/>
    </source>
</evidence>
<dbReference type="EMBL" id="JAVREN010000011">
    <property type="protein sequence ID" value="MDT0307424.1"/>
    <property type="molecule type" value="Genomic_DNA"/>
</dbReference>
<comment type="caution">
    <text evidence="1">The sequence shown here is derived from an EMBL/GenBank/DDBJ whole genome shotgun (WGS) entry which is preliminary data.</text>
</comment>
<name>A0ABU2L779_9ACTN</name>
<organism evidence="1 2">
    <name type="scientific">Streptomyces boetiae</name>
    <dbReference type="NCBI Taxonomy" id="3075541"/>
    <lineage>
        <taxon>Bacteria</taxon>
        <taxon>Bacillati</taxon>
        <taxon>Actinomycetota</taxon>
        <taxon>Actinomycetes</taxon>
        <taxon>Kitasatosporales</taxon>
        <taxon>Streptomycetaceae</taxon>
        <taxon>Streptomyces</taxon>
    </lineage>
</organism>
<dbReference type="Proteomes" id="UP001183388">
    <property type="component" value="Unassembled WGS sequence"/>
</dbReference>
<gene>
    <name evidence="1" type="ORF">RM780_10660</name>
</gene>
<sequence length="55" mass="6255">MNGDIGTDETVSSLASRLHVSVSSMIDRLHNLGELDEAERFRLKARWRRHSGFIS</sequence>
<evidence type="ECO:0000313" key="2">
    <source>
        <dbReference type="Proteomes" id="UP001183388"/>
    </source>
</evidence>
<reference evidence="2" key="1">
    <citation type="submission" date="2023-07" db="EMBL/GenBank/DDBJ databases">
        <title>30 novel species of actinomycetes from the DSMZ collection.</title>
        <authorList>
            <person name="Nouioui I."/>
        </authorList>
    </citation>
    <scope>NUCLEOTIDE SEQUENCE [LARGE SCALE GENOMIC DNA]</scope>
    <source>
        <strain evidence="2">DSM 44917</strain>
    </source>
</reference>